<keyword evidence="1" id="KW-1133">Transmembrane helix</keyword>
<evidence type="ECO:0000313" key="3">
    <source>
        <dbReference type="Proteomes" id="UP000501128"/>
    </source>
</evidence>
<gene>
    <name evidence="2" type="ORF">HH216_25325</name>
</gene>
<dbReference type="AlphaFoldDB" id="A0A7L5DUA8"/>
<geneLocation type="plasmid" evidence="2 3">
    <name>unnamed1</name>
</geneLocation>
<keyword evidence="1" id="KW-0472">Membrane</keyword>
<sequence length="185" mass="21284">MSDNYSLMSLQHSRSFKKPISNAPLIVAVLLVFFFIGLPLYFVDRAGEVSTTTPNADTTTYTPRYGYAILSETMPGNFSNYAVFVPKDADEQTVLATAQLFKKERCTTNTCNVVTFWNDKDQYSLYVKKQDDAQWRKKHWAKMCEANVADYVVGVNEFTFYPMLDNEYRKYGGTKKRPTQTMHNL</sequence>
<keyword evidence="2" id="KW-0614">Plasmid</keyword>
<keyword evidence="3" id="KW-1185">Reference proteome</keyword>
<name>A0A7L5DUA8_9BACT</name>
<dbReference type="KEGG" id="srho:HH216_25325"/>
<dbReference type="Proteomes" id="UP000501128">
    <property type="component" value="Plasmid unnamed1"/>
</dbReference>
<accession>A0A7L5DUA8</accession>
<keyword evidence="1" id="KW-0812">Transmembrane</keyword>
<proteinExistence type="predicted"/>
<dbReference type="EMBL" id="CP051678">
    <property type="protein sequence ID" value="QJD81665.1"/>
    <property type="molecule type" value="Genomic_DNA"/>
</dbReference>
<evidence type="ECO:0000256" key="1">
    <source>
        <dbReference type="SAM" id="Phobius"/>
    </source>
</evidence>
<organism evidence="2 3">
    <name type="scientific">Spirosoma rhododendri</name>
    <dbReference type="NCBI Taxonomy" id="2728024"/>
    <lineage>
        <taxon>Bacteria</taxon>
        <taxon>Pseudomonadati</taxon>
        <taxon>Bacteroidota</taxon>
        <taxon>Cytophagia</taxon>
        <taxon>Cytophagales</taxon>
        <taxon>Cytophagaceae</taxon>
        <taxon>Spirosoma</taxon>
    </lineage>
</organism>
<protein>
    <submittedName>
        <fullName evidence="2">Uncharacterized protein</fullName>
    </submittedName>
</protein>
<dbReference type="RefSeq" id="WP_169553682.1">
    <property type="nucleotide sequence ID" value="NZ_CP051678.1"/>
</dbReference>
<feature type="transmembrane region" description="Helical" evidence="1">
    <location>
        <begin position="20"/>
        <end position="42"/>
    </location>
</feature>
<reference evidence="2 3" key="1">
    <citation type="submission" date="2020-04" db="EMBL/GenBank/DDBJ databases">
        <title>Genome sequencing of novel species.</title>
        <authorList>
            <person name="Heo J."/>
            <person name="Kim S.-J."/>
            <person name="Kim J.-S."/>
            <person name="Hong S.-B."/>
            <person name="Kwon S.-W."/>
        </authorList>
    </citation>
    <scope>NUCLEOTIDE SEQUENCE [LARGE SCALE GENOMIC DNA]</scope>
    <source>
        <strain evidence="2 3">CJU-R4</strain>
        <plasmid evidence="2 3">unnamed1</plasmid>
    </source>
</reference>
<evidence type="ECO:0000313" key="2">
    <source>
        <dbReference type="EMBL" id="QJD81665.1"/>
    </source>
</evidence>